<evidence type="ECO:0000313" key="3">
    <source>
        <dbReference type="Proteomes" id="UP000005240"/>
    </source>
</evidence>
<proteinExistence type="predicted"/>
<dbReference type="EMBL" id="ADAS02011460">
    <property type="protein sequence ID" value="OAV84815.1"/>
    <property type="molecule type" value="Genomic_DNA"/>
</dbReference>
<evidence type="ECO:0000313" key="2">
    <source>
        <dbReference type="EnsemblFungi" id="PTTG_31036-t43_1-p1"/>
    </source>
</evidence>
<reference evidence="1" key="1">
    <citation type="submission" date="2009-11" db="EMBL/GenBank/DDBJ databases">
        <authorList>
            <consortium name="The Broad Institute Genome Sequencing Platform"/>
            <person name="Ward D."/>
            <person name="Feldgarden M."/>
            <person name="Earl A."/>
            <person name="Young S.K."/>
            <person name="Zeng Q."/>
            <person name="Koehrsen M."/>
            <person name="Alvarado L."/>
            <person name="Berlin A."/>
            <person name="Bochicchio J."/>
            <person name="Borenstein D."/>
            <person name="Chapman S.B."/>
            <person name="Chen Z."/>
            <person name="Engels R."/>
            <person name="Freedman E."/>
            <person name="Gellesch M."/>
            <person name="Goldberg J."/>
            <person name="Griggs A."/>
            <person name="Gujja S."/>
            <person name="Heilman E."/>
            <person name="Heiman D."/>
            <person name="Hepburn T."/>
            <person name="Howarth C."/>
            <person name="Jen D."/>
            <person name="Larson L."/>
            <person name="Lewis B."/>
            <person name="Mehta T."/>
            <person name="Park D."/>
            <person name="Pearson M."/>
            <person name="Roberts A."/>
            <person name="Saif S."/>
            <person name="Shea T."/>
            <person name="Shenoy N."/>
            <person name="Sisk P."/>
            <person name="Stolte C."/>
            <person name="Sykes S."/>
            <person name="Thomson T."/>
            <person name="Walk T."/>
            <person name="White J."/>
            <person name="Yandava C."/>
            <person name="Izard J."/>
            <person name="Baranova O.V."/>
            <person name="Blanton J.M."/>
            <person name="Tanner A.C."/>
            <person name="Dewhirst F.E."/>
            <person name="Haas B."/>
            <person name="Nusbaum C."/>
            <person name="Birren B."/>
        </authorList>
    </citation>
    <scope>NUCLEOTIDE SEQUENCE [LARGE SCALE GENOMIC DNA]</scope>
    <source>
        <strain evidence="1">1-1 BBBD Race 1</strain>
    </source>
</reference>
<feature type="non-terminal residue" evidence="1">
    <location>
        <position position="96"/>
    </location>
</feature>
<name>A0A180FWI0_PUCT1</name>
<gene>
    <name evidence="1" type="ORF">PTTG_31036</name>
</gene>
<accession>A0A180FWI0</accession>
<protein>
    <submittedName>
        <fullName evidence="1 2">Uncharacterized protein</fullName>
    </submittedName>
</protein>
<dbReference type="EnsemblFungi" id="PTTG_31036-t43_1">
    <property type="protein sequence ID" value="PTTG_31036-t43_1-p1"/>
    <property type="gene ID" value="PTTG_31036"/>
</dbReference>
<reference evidence="1" key="2">
    <citation type="submission" date="2016-05" db="EMBL/GenBank/DDBJ databases">
        <title>Comparative analysis highlights variable genome content of wheat rusts and divergence of the mating loci.</title>
        <authorList>
            <person name="Cuomo C.A."/>
            <person name="Bakkeren G."/>
            <person name="Szabo L."/>
            <person name="Khalil H."/>
            <person name="Joly D."/>
            <person name="Goldberg J."/>
            <person name="Young S."/>
            <person name="Zeng Q."/>
            <person name="Fellers J."/>
        </authorList>
    </citation>
    <scope>NUCLEOTIDE SEQUENCE [LARGE SCALE GENOMIC DNA]</scope>
    <source>
        <strain evidence="1">1-1 BBBD Race 1</strain>
    </source>
</reference>
<dbReference type="VEuPathDB" id="FungiDB:PTTG_31036"/>
<evidence type="ECO:0000313" key="1">
    <source>
        <dbReference type="EMBL" id="OAV84815.1"/>
    </source>
</evidence>
<reference evidence="2" key="4">
    <citation type="submission" date="2025-05" db="UniProtKB">
        <authorList>
            <consortium name="EnsemblFungi"/>
        </authorList>
    </citation>
    <scope>IDENTIFICATION</scope>
    <source>
        <strain evidence="2">isolate 1-1 / race 1 (BBBD)</strain>
    </source>
</reference>
<reference evidence="2 3" key="3">
    <citation type="journal article" date="2017" name="G3 (Bethesda)">
        <title>Comparative analysis highlights variable genome content of wheat rusts and divergence of the mating loci.</title>
        <authorList>
            <person name="Cuomo C.A."/>
            <person name="Bakkeren G."/>
            <person name="Khalil H.B."/>
            <person name="Panwar V."/>
            <person name="Joly D."/>
            <person name="Linning R."/>
            <person name="Sakthikumar S."/>
            <person name="Song X."/>
            <person name="Adiconis X."/>
            <person name="Fan L."/>
            <person name="Goldberg J.M."/>
            <person name="Levin J.Z."/>
            <person name="Young S."/>
            <person name="Zeng Q."/>
            <person name="Anikster Y."/>
            <person name="Bruce M."/>
            <person name="Wang M."/>
            <person name="Yin C."/>
            <person name="McCallum B."/>
            <person name="Szabo L.J."/>
            <person name="Hulbert S."/>
            <person name="Chen X."/>
            <person name="Fellers J.P."/>
        </authorList>
    </citation>
    <scope>NUCLEOTIDE SEQUENCE</scope>
    <source>
        <strain evidence="2">isolate 1-1 / race 1 (BBBD)</strain>
        <strain evidence="3">Isolate 1-1 / race 1 (BBBD)</strain>
    </source>
</reference>
<sequence length="96" mass="10490">MGASSEHAPPVSSPLSGCLTSPAMFFGSTSSTPNCCYWISLQEARETPDLTSSVKHSYRFTAKGMELIAEEGKILLGRRIHPNDVRSCHWSPSSFQ</sequence>
<keyword evidence="3" id="KW-1185">Reference proteome</keyword>
<organism evidence="1">
    <name type="scientific">Puccinia triticina (isolate 1-1 / race 1 (BBBD))</name>
    <name type="common">Brown leaf rust fungus</name>
    <dbReference type="NCBI Taxonomy" id="630390"/>
    <lineage>
        <taxon>Eukaryota</taxon>
        <taxon>Fungi</taxon>
        <taxon>Dikarya</taxon>
        <taxon>Basidiomycota</taxon>
        <taxon>Pucciniomycotina</taxon>
        <taxon>Pucciniomycetes</taxon>
        <taxon>Pucciniales</taxon>
        <taxon>Pucciniaceae</taxon>
        <taxon>Puccinia</taxon>
    </lineage>
</organism>
<dbReference type="OrthoDB" id="2495818at2759"/>
<dbReference type="Proteomes" id="UP000005240">
    <property type="component" value="Unassembled WGS sequence"/>
</dbReference>
<dbReference type="AlphaFoldDB" id="A0A180FWI0"/>